<reference evidence="1" key="1">
    <citation type="submission" date="2021-04" db="EMBL/GenBank/DDBJ databases">
        <title>Isolation and polyphasic classification of algal microorganism.</title>
        <authorList>
            <person name="Wang S."/>
        </authorList>
    </citation>
    <scope>NUCLEOTIDE SEQUENCE</scope>
    <source>
        <strain evidence="1">720a</strain>
    </source>
</reference>
<keyword evidence="2" id="KW-1185">Reference proteome</keyword>
<proteinExistence type="predicted"/>
<gene>
    <name evidence="1" type="ORF">KCX74_16020</name>
</gene>
<dbReference type="RefSeq" id="WP_026682912.1">
    <property type="nucleotide sequence ID" value="NZ_BAAACY010000151.1"/>
</dbReference>
<evidence type="ECO:0000313" key="2">
    <source>
        <dbReference type="Proteomes" id="UP000675284"/>
    </source>
</evidence>
<evidence type="ECO:0000313" key="1">
    <source>
        <dbReference type="EMBL" id="MBR7797537.1"/>
    </source>
</evidence>
<accession>A0A941ICM2</accession>
<dbReference type="EMBL" id="JAGSOT010000059">
    <property type="protein sequence ID" value="MBR7797537.1"/>
    <property type="molecule type" value="Genomic_DNA"/>
</dbReference>
<name>A0A941ICM2_9BACI</name>
<protein>
    <submittedName>
        <fullName evidence="1">Uncharacterized protein</fullName>
    </submittedName>
</protein>
<dbReference type="Proteomes" id="UP000675284">
    <property type="component" value="Unassembled WGS sequence"/>
</dbReference>
<comment type="caution">
    <text evidence="1">The sequence shown here is derived from an EMBL/GenBank/DDBJ whole genome shotgun (WGS) entry which is preliminary data.</text>
</comment>
<organism evidence="1 2">
    <name type="scientific">Virgibacillus salarius</name>
    <dbReference type="NCBI Taxonomy" id="447199"/>
    <lineage>
        <taxon>Bacteria</taxon>
        <taxon>Bacillati</taxon>
        <taxon>Bacillota</taxon>
        <taxon>Bacilli</taxon>
        <taxon>Bacillales</taxon>
        <taxon>Bacillaceae</taxon>
        <taxon>Virgibacillus</taxon>
    </lineage>
</organism>
<dbReference type="AlphaFoldDB" id="A0A941ICM2"/>
<sequence>MKRYWELIIIAAFAIFVIGAFYIQKAVAENQLPTFEWKKQAGNDDFIARAQLGGSLMEDLYHNELMISADGTTYRSELSLVEELEGMRKHPIIEELQAEHRNFMRGKDGLTRFYEDDKLLVYAEADSKWDRQTYTESDFQLNIDVLYKDKNDKVSFTVDIPNQDDYRYMMVEDVVVTNENLHVITRNELVTTDDQMSNELRIYRINLTGEKLINEESIVTYTNGGEDNNTEIMLLQDPEDIEKNNDIVFQADYYEPEQLEDGSYQDVVKDSKLFTFNLETREKVQLDIPKKLQKQEIIPVNDDNIYFLHNTAKGIEITTFAIAEQKVTNSFQIELPKQPDMPEIDEKAAELTGETAVTDAEINWGQYRMKDGKLYITSGKQTESSNLSMHVVDLNNGDILYKGKLERTDNPKAGTAYSLDFYEMTVK</sequence>